<dbReference type="Proteomes" id="UP000264800">
    <property type="component" value="Unplaced"/>
</dbReference>
<evidence type="ECO:0000256" key="3">
    <source>
        <dbReference type="ARBA" id="ARBA00022723"/>
    </source>
</evidence>
<feature type="domain" description="VOC" evidence="11">
    <location>
        <begin position="7"/>
        <end position="166"/>
    </location>
</feature>
<dbReference type="PANTHER" id="PTHR11959:SF10">
    <property type="entry name" value="4-HYDROXYPHENYLPYRUVATE DIOXYGENASE-LIKE PROTEIN"/>
    <property type="match status" value="1"/>
</dbReference>
<evidence type="ECO:0000313" key="13">
    <source>
        <dbReference type="Proteomes" id="UP000264800"/>
    </source>
</evidence>
<evidence type="ECO:0000256" key="10">
    <source>
        <dbReference type="SAM" id="MobiDB-lite"/>
    </source>
</evidence>
<dbReference type="InterPro" id="IPR029068">
    <property type="entry name" value="Glyas_Bleomycin-R_OHBP_Dase"/>
</dbReference>
<evidence type="ECO:0000256" key="5">
    <source>
        <dbReference type="ARBA" id="ARBA00023004"/>
    </source>
</evidence>
<dbReference type="KEGG" id="kmr:108247523"/>
<dbReference type="OMA" id="PTLMRWF"/>
<keyword evidence="3 9" id="KW-0479">Metal-binding</keyword>
<comment type="function">
    <text evidence="6">Catalyzes the conversion of 4-hydroxyphenylpyruvic acid to homogentisic acid, one of the steps in tyrosine catabolism.</text>
</comment>
<protein>
    <recommendedName>
        <fullName evidence="2 8">4-hydroxyphenylpyruvate dioxygenase</fullName>
    </recommendedName>
</protein>
<evidence type="ECO:0000256" key="1">
    <source>
        <dbReference type="ARBA" id="ARBA00005877"/>
    </source>
</evidence>
<evidence type="ECO:0000256" key="6">
    <source>
        <dbReference type="ARBA" id="ARBA00033727"/>
    </source>
</evidence>
<evidence type="ECO:0000256" key="9">
    <source>
        <dbReference type="PIRSR" id="PIRSR009283-1"/>
    </source>
</evidence>
<dbReference type="GeneTree" id="ENSGT00530000063474"/>
<dbReference type="OrthoDB" id="414569at2759"/>
<keyword evidence="13" id="KW-1185">Reference proteome</keyword>
<comment type="cofactor">
    <cofactor evidence="9">
        <name>Fe cation</name>
        <dbReference type="ChEBI" id="CHEBI:24875"/>
    </cofactor>
    <text evidence="9">Binds 1 Fe cation per subunit.</text>
</comment>
<evidence type="ECO:0000256" key="4">
    <source>
        <dbReference type="ARBA" id="ARBA00022737"/>
    </source>
</evidence>
<comment type="similarity">
    <text evidence="1 8">Belongs to the 4HPPD family.</text>
</comment>
<keyword evidence="4" id="KW-0677">Repeat</keyword>
<reference evidence="12" key="1">
    <citation type="submission" date="2025-08" db="UniProtKB">
        <authorList>
            <consortium name="Ensembl"/>
        </authorList>
    </citation>
    <scope>IDENTIFICATION</scope>
</reference>
<dbReference type="AlphaFoldDB" id="A0A3Q3AMW4"/>
<dbReference type="Pfam" id="PF00903">
    <property type="entry name" value="Glyoxalase"/>
    <property type="match status" value="1"/>
</dbReference>
<comment type="catalytic activity">
    <reaction evidence="7">
        <text>3-(4-hydroxyphenyl)pyruvate + O2 = homogentisate + CO2</text>
        <dbReference type="Rhea" id="RHEA:16189"/>
        <dbReference type="ChEBI" id="CHEBI:15379"/>
        <dbReference type="ChEBI" id="CHEBI:16169"/>
        <dbReference type="ChEBI" id="CHEBI:16526"/>
        <dbReference type="ChEBI" id="CHEBI:36242"/>
        <dbReference type="EC" id="1.13.11.27"/>
    </reaction>
    <physiologicalReaction direction="left-to-right" evidence="7">
        <dbReference type="Rhea" id="RHEA:16190"/>
    </physiologicalReaction>
</comment>
<dbReference type="InterPro" id="IPR005956">
    <property type="entry name" value="4OHPhenylPyrv_dOase"/>
</dbReference>
<proteinExistence type="inferred from homology"/>
<dbReference type="InterPro" id="IPR004360">
    <property type="entry name" value="Glyas_Fos-R_dOase_dom"/>
</dbReference>
<evidence type="ECO:0000313" key="12">
    <source>
        <dbReference type="Ensembl" id="ENSKMAP00000018173.1"/>
    </source>
</evidence>
<dbReference type="InterPro" id="IPR041735">
    <property type="entry name" value="4OHPhenylPyrv_dOase_C"/>
</dbReference>
<sequence>MAVPLRRLHHVSLHVSNGQKLAYDLVSKYKFDLFATRITGGSRQVAFRKGAAVFVVNEKPGCGEEEAGGLDGVTPKHPTGLHRANAGRQGDSSPSILYDVHPRHPVDSVSNVCFEVEDVERSFKVLRHLGCRFLVPPTTVEDKDGAVTYSVVKSIVGNVCHTLIDKTKYAGSFLPGFNVSERDWSSEKEDEPCPVTHFDHLTYACPRKSTHQVMQWYEKLFGFQRFFIESNEDVDEGFVVNQDGVGLRLTAMQYWKCSEAGISLPFADKKEPDCKFVIAESLPHQGRNQVDTFLEHHQAAGIQHIGLYTKNIVSTANSMAEAGVQFFSPPPAYYTQVGKRQEIEEAGHDPQMLSQHGILLDTDLQQDPSSQRECSENKRYLLQVFTKPIFAEDTFFLELIQRRGATGFGEGNIRALWRSVQVYMENERRHSDGEGSAKTVQSAQ</sequence>
<dbReference type="PROSITE" id="PS51819">
    <property type="entry name" value="VOC"/>
    <property type="match status" value="2"/>
</dbReference>
<feature type="region of interest" description="Disordered" evidence="10">
    <location>
        <begin position="65"/>
        <end position="95"/>
    </location>
</feature>
<accession>A0A3Q3AMW4</accession>
<evidence type="ECO:0000256" key="8">
    <source>
        <dbReference type="PIRNR" id="PIRNR009283"/>
    </source>
</evidence>
<evidence type="ECO:0000256" key="7">
    <source>
        <dbReference type="ARBA" id="ARBA00048047"/>
    </source>
</evidence>
<dbReference type="Ensembl" id="ENSKMAT00000018425.1">
    <property type="protein sequence ID" value="ENSKMAP00000018173.1"/>
    <property type="gene ID" value="ENSKMAG00000013534.1"/>
</dbReference>
<dbReference type="CDD" id="cd08342">
    <property type="entry name" value="HPPD_N_like"/>
    <property type="match status" value="1"/>
</dbReference>
<dbReference type="GO" id="GO:0009072">
    <property type="term" value="P:aromatic amino acid metabolic process"/>
    <property type="evidence" value="ECO:0007669"/>
    <property type="project" value="InterPro"/>
</dbReference>
<feature type="binding site" evidence="9">
    <location>
        <position position="398"/>
    </location>
    <ligand>
        <name>Fe cation</name>
        <dbReference type="ChEBI" id="CHEBI:24875"/>
    </ligand>
</feature>
<dbReference type="CDD" id="cd07250">
    <property type="entry name" value="HPPD_C_like"/>
    <property type="match status" value="1"/>
</dbReference>
<keyword evidence="5 9" id="KW-0408">Iron</keyword>
<dbReference type="Gene3D" id="3.10.180.10">
    <property type="entry name" value="2,3-Dihydroxybiphenyl 1,2-Dioxygenase, domain 1"/>
    <property type="match status" value="2"/>
</dbReference>
<feature type="binding site" evidence="9">
    <location>
        <position position="304"/>
    </location>
    <ligand>
        <name>Fe cation</name>
        <dbReference type="ChEBI" id="CHEBI:24875"/>
    </ligand>
</feature>
<evidence type="ECO:0000259" key="11">
    <source>
        <dbReference type="PROSITE" id="PS51819"/>
    </source>
</evidence>
<feature type="domain" description="VOC" evidence="11">
    <location>
        <begin position="197"/>
        <end position="356"/>
    </location>
</feature>
<dbReference type="GO" id="GO:0003868">
    <property type="term" value="F:4-hydroxyphenylpyruvate dioxygenase activity"/>
    <property type="evidence" value="ECO:0007669"/>
    <property type="project" value="UniProtKB-EC"/>
</dbReference>
<dbReference type="InterPro" id="IPR041736">
    <property type="entry name" value="4OHPhenylPyrv_dOase_N"/>
</dbReference>
<feature type="binding site" evidence="9">
    <location>
        <position position="200"/>
    </location>
    <ligand>
        <name>Fe cation</name>
        <dbReference type="ChEBI" id="CHEBI:24875"/>
    </ligand>
</feature>
<name>A0A3Q3AMW4_KRYMA</name>
<dbReference type="PANTHER" id="PTHR11959">
    <property type="entry name" value="4-HYDROXYPHENYLPYRUVATE DIOXYGENASE"/>
    <property type="match status" value="1"/>
</dbReference>
<dbReference type="RefSeq" id="XP_017291201.1">
    <property type="nucleotide sequence ID" value="XM_017435712.2"/>
</dbReference>
<evidence type="ECO:0000256" key="2">
    <source>
        <dbReference type="ARBA" id="ARBA00018452"/>
    </source>
</evidence>
<dbReference type="CTD" id="84842"/>
<dbReference type="GO" id="GO:0046872">
    <property type="term" value="F:metal ion binding"/>
    <property type="evidence" value="ECO:0007669"/>
    <property type="project" value="UniProtKB-KW"/>
</dbReference>
<dbReference type="SUPFAM" id="SSF54593">
    <property type="entry name" value="Glyoxalase/Bleomycin resistance protein/Dihydroxybiphenyl dioxygenase"/>
    <property type="match status" value="1"/>
</dbReference>
<reference evidence="12" key="2">
    <citation type="submission" date="2025-09" db="UniProtKB">
        <authorList>
            <consortium name="Ensembl"/>
        </authorList>
    </citation>
    <scope>IDENTIFICATION</scope>
</reference>
<dbReference type="STRING" id="37003.ENSKMAP00000018173"/>
<dbReference type="InterPro" id="IPR037523">
    <property type="entry name" value="VOC_core"/>
</dbReference>
<dbReference type="PIRSF" id="PIRSF009283">
    <property type="entry name" value="HPP_dOase"/>
    <property type="match status" value="1"/>
</dbReference>
<dbReference type="GeneID" id="108247523"/>
<organism evidence="12 13">
    <name type="scientific">Kryptolebias marmoratus</name>
    <name type="common">Mangrove killifish</name>
    <name type="synonym">Rivulus marmoratus</name>
    <dbReference type="NCBI Taxonomy" id="37003"/>
    <lineage>
        <taxon>Eukaryota</taxon>
        <taxon>Metazoa</taxon>
        <taxon>Chordata</taxon>
        <taxon>Craniata</taxon>
        <taxon>Vertebrata</taxon>
        <taxon>Euteleostomi</taxon>
        <taxon>Actinopterygii</taxon>
        <taxon>Neopterygii</taxon>
        <taxon>Teleostei</taxon>
        <taxon>Neoteleostei</taxon>
        <taxon>Acanthomorphata</taxon>
        <taxon>Ovalentaria</taxon>
        <taxon>Atherinomorphae</taxon>
        <taxon>Cyprinodontiformes</taxon>
        <taxon>Rivulidae</taxon>
        <taxon>Kryptolebias</taxon>
    </lineage>
</organism>